<dbReference type="AlphaFoldDB" id="A0A5J4PE20"/>
<proteinExistence type="predicted"/>
<protein>
    <submittedName>
        <fullName evidence="1">Uncharacterized protein</fullName>
    </submittedName>
</protein>
<name>A0A5J4PE20_9ZZZZ</name>
<gene>
    <name evidence="2" type="ORF">EZS27_040976</name>
    <name evidence="1" type="ORF">EZS27_041511</name>
</gene>
<evidence type="ECO:0000313" key="2">
    <source>
        <dbReference type="EMBL" id="KAA6307355.1"/>
    </source>
</evidence>
<dbReference type="EMBL" id="SNRY01009232">
    <property type="protein sequence ID" value="KAA6307355.1"/>
    <property type="molecule type" value="Genomic_DNA"/>
</dbReference>
<comment type="caution">
    <text evidence="1">The sequence shown here is derived from an EMBL/GenBank/DDBJ whole genome shotgun (WGS) entry which is preliminary data.</text>
</comment>
<reference evidence="1" key="1">
    <citation type="submission" date="2019-03" db="EMBL/GenBank/DDBJ databases">
        <title>Single cell metagenomics reveals metabolic interactions within the superorganism composed of flagellate Streblomastix strix and complex community of Bacteroidetes bacteria on its surface.</title>
        <authorList>
            <person name="Treitli S.C."/>
            <person name="Kolisko M."/>
            <person name="Husnik F."/>
            <person name="Keeling P."/>
            <person name="Hampl V."/>
        </authorList>
    </citation>
    <scope>NUCLEOTIDE SEQUENCE</scope>
    <source>
        <strain evidence="1">STM</strain>
    </source>
</reference>
<sequence length="21" mass="2408">MLEQGMLSELVKYVLPSELID</sequence>
<evidence type="ECO:0000313" key="1">
    <source>
        <dbReference type="EMBL" id="KAA6306824.1"/>
    </source>
</evidence>
<feature type="non-terminal residue" evidence="1">
    <location>
        <position position="21"/>
    </location>
</feature>
<dbReference type="EMBL" id="SNRY01009613">
    <property type="protein sequence ID" value="KAA6306824.1"/>
    <property type="molecule type" value="Genomic_DNA"/>
</dbReference>
<organism evidence="1">
    <name type="scientific">termite gut metagenome</name>
    <dbReference type="NCBI Taxonomy" id="433724"/>
    <lineage>
        <taxon>unclassified sequences</taxon>
        <taxon>metagenomes</taxon>
        <taxon>organismal metagenomes</taxon>
    </lineage>
</organism>
<accession>A0A5J4PE20</accession>